<evidence type="ECO:0000313" key="3">
    <source>
        <dbReference type="Proteomes" id="UP000007880"/>
    </source>
</evidence>
<accession>I0I813</accession>
<organism evidence="2 3">
    <name type="scientific">Caldilinea aerophila (strain DSM 14535 / JCM 11387 / NBRC 104270 / STL-6-O1)</name>
    <dbReference type="NCBI Taxonomy" id="926550"/>
    <lineage>
        <taxon>Bacteria</taxon>
        <taxon>Bacillati</taxon>
        <taxon>Chloroflexota</taxon>
        <taxon>Caldilineae</taxon>
        <taxon>Caldilineales</taxon>
        <taxon>Caldilineaceae</taxon>
        <taxon>Caldilinea</taxon>
    </lineage>
</organism>
<keyword evidence="3" id="KW-1185">Reference proteome</keyword>
<reference evidence="2 3" key="1">
    <citation type="submission" date="2012-02" db="EMBL/GenBank/DDBJ databases">
        <title>Complete genome sequence of Caldilinea aerophila DSM 14535 (= NBRC 102666).</title>
        <authorList>
            <person name="Oguchi A."/>
            <person name="Hosoyama A."/>
            <person name="Sekine M."/>
            <person name="Fukai R."/>
            <person name="Kato Y."/>
            <person name="Nakamura S."/>
            <person name="Hanada S."/>
            <person name="Yamazaki S."/>
            <person name="Fujita N."/>
        </authorList>
    </citation>
    <scope>NUCLEOTIDE SEQUENCE [LARGE SCALE GENOMIC DNA]</scope>
    <source>
        <strain evidence="3">DSM 14535 / JCM 11387 / NBRC 104270 / STL-6-O1</strain>
    </source>
</reference>
<dbReference type="KEGG" id="cap:CLDAP_33610"/>
<proteinExistence type="predicted"/>
<dbReference type="HOGENOM" id="CLU_2477503_0_0_0"/>
<evidence type="ECO:0000256" key="1">
    <source>
        <dbReference type="SAM" id="MobiDB-lite"/>
    </source>
</evidence>
<feature type="region of interest" description="Disordered" evidence="1">
    <location>
        <begin position="60"/>
        <end position="87"/>
    </location>
</feature>
<dbReference type="AlphaFoldDB" id="I0I813"/>
<dbReference type="Proteomes" id="UP000007880">
    <property type="component" value="Chromosome"/>
</dbReference>
<gene>
    <name evidence="2" type="ordered locus">CLDAP_33610</name>
</gene>
<dbReference type="EMBL" id="AP012337">
    <property type="protein sequence ID" value="BAM01401.1"/>
    <property type="molecule type" value="Genomic_DNA"/>
</dbReference>
<name>I0I813_CALAS</name>
<evidence type="ECO:0000313" key="2">
    <source>
        <dbReference type="EMBL" id="BAM01401.1"/>
    </source>
</evidence>
<protein>
    <submittedName>
        <fullName evidence="2">Uncharacterized protein</fullName>
    </submittedName>
</protein>
<sequence>MPTFLQVAACAQEGLTQAPVAPPAERIVPARSVWLTGHSLERQAGFQVLPWRWALHSRGEDSLTDTAAKGSTGVGATEDKAEMMDAS</sequence>
<feature type="compositionally biased region" description="Basic and acidic residues" evidence="1">
    <location>
        <begin position="77"/>
        <end position="87"/>
    </location>
</feature>